<keyword evidence="2" id="KW-1185">Reference proteome</keyword>
<evidence type="ECO:0008006" key="3">
    <source>
        <dbReference type="Google" id="ProtNLM"/>
    </source>
</evidence>
<evidence type="ECO:0000313" key="1">
    <source>
        <dbReference type="EMBL" id="SIR47999.1"/>
    </source>
</evidence>
<reference evidence="2" key="1">
    <citation type="submission" date="2017-01" db="EMBL/GenBank/DDBJ databases">
        <authorList>
            <person name="Varghese N."/>
            <person name="Submissions S."/>
        </authorList>
    </citation>
    <scope>NUCLEOTIDE SEQUENCE [LARGE SCALE GENOMIC DNA]</scope>
    <source>
        <strain evidence="2">DM9</strain>
    </source>
</reference>
<protein>
    <recommendedName>
        <fullName evidence="3">DUF4249 domain-containing protein</fullName>
    </recommendedName>
</protein>
<dbReference type="Proteomes" id="UP000185924">
    <property type="component" value="Unassembled WGS sequence"/>
</dbReference>
<accession>A0A1N7B9G3</accession>
<proteinExistence type="predicted"/>
<dbReference type="InterPro" id="IPR025345">
    <property type="entry name" value="DUF4249"/>
</dbReference>
<dbReference type="EMBL" id="FTNM01000007">
    <property type="protein sequence ID" value="SIR47999.1"/>
    <property type="molecule type" value="Genomic_DNA"/>
</dbReference>
<dbReference type="AlphaFoldDB" id="A0A1N7B9G3"/>
<organism evidence="1 2">
    <name type="scientific">Pontibacter lucknowensis</name>
    <dbReference type="NCBI Taxonomy" id="1077936"/>
    <lineage>
        <taxon>Bacteria</taxon>
        <taxon>Pseudomonadati</taxon>
        <taxon>Bacteroidota</taxon>
        <taxon>Cytophagia</taxon>
        <taxon>Cytophagales</taxon>
        <taxon>Hymenobacteraceae</taxon>
        <taxon>Pontibacter</taxon>
    </lineage>
</organism>
<dbReference type="PROSITE" id="PS51257">
    <property type="entry name" value="PROKAR_LIPOPROTEIN"/>
    <property type="match status" value="1"/>
</dbReference>
<dbReference type="Pfam" id="PF14054">
    <property type="entry name" value="DUF4249"/>
    <property type="match status" value="1"/>
</dbReference>
<sequence>MLKRIFPLLLLLTFGCIDPLNMGKMKQQKHLAVEGSFTNMPELNYVRLSYAQPYDYPYNEFITDAEVYVTSSEGERYNFVYGGDGGDFYANTAGSYFPEFPLDAAAQIGHTYTLHVVANGRTYQSTPATVKAPIPIDSVHFEVDEQVFSFKGYQERKKWPGYRVLVNYQDPEHEKNFLRWTFASQYEVSTQPEEYISPSSGLPAPKSCCSRCFLSEKLDRFRVVNDRLVNGKKVINQEVLFLPFERYLGVKHKLKVYQHSLTEEAYNFFRIMEQQKEAKGTVFDPPPAEVKGNMFNPNDAAEQVIGFFDASAVATREVVILRKDIDYPVAPFRWPDDCREIPGASKEIPADWLK</sequence>
<evidence type="ECO:0000313" key="2">
    <source>
        <dbReference type="Proteomes" id="UP000185924"/>
    </source>
</evidence>
<dbReference type="STRING" id="1077936.SAMN05421545_3829"/>
<name>A0A1N7B9G3_9BACT</name>
<dbReference type="RefSeq" id="WP_076423264.1">
    <property type="nucleotide sequence ID" value="NZ_FTNM01000007.1"/>
</dbReference>
<gene>
    <name evidence="1" type="ORF">SAMN05421545_3829</name>
</gene>
<dbReference type="OrthoDB" id="922982at2"/>